<organism evidence="2 3">
    <name type="scientific">Mycena maculata</name>
    <dbReference type="NCBI Taxonomy" id="230809"/>
    <lineage>
        <taxon>Eukaryota</taxon>
        <taxon>Fungi</taxon>
        <taxon>Dikarya</taxon>
        <taxon>Basidiomycota</taxon>
        <taxon>Agaricomycotina</taxon>
        <taxon>Agaricomycetes</taxon>
        <taxon>Agaricomycetidae</taxon>
        <taxon>Agaricales</taxon>
        <taxon>Marasmiineae</taxon>
        <taxon>Mycenaceae</taxon>
        <taxon>Mycena</taxon>
    </lineage>
</organism>
<comment type="caution">
    <text evidence="2">The sequence shown here is derived from an EMBL/GenBank/DDBJ whole genome shotgun (WGS) entry which is preliminary data.</text>
</comment>
<proteinExistence type="predicted"/>
<accession>A0AAD7JNS0</accession>
<evidence type="ECO:0000313" key="2">
    <source>
        <dbReference type="EMBL" id="KAJ7768679.1"/>
    </source>
</evidence>
<dbReference type="Proteomes" id="UP001215280">
    <property type="component" value="Unassembled WGS sequence"/>
</dbReference>
<evidence type="ECO:0000256" key="1">
    <source>
        <dbReference type="SAM" id="MobiDB-lite"/>
    </source>
</evidence>
<reference evidence="2" key="1">
    <citation type="submission" date="2023-03" db="EMBL/GenBank/DDBJ databases">
        <title>Massive genome expansion in bonnet fungi (Mycena s.s.) driven by repeated elements and novel gene families across ecological guilds.</title>
        <authorList>
            <consortium name="Lawrence Berkeley National Laboratory"/>
            <person name="Harder C.B."/>
            <person name="Miyauchi S."/>
            <person name="Viragh M."/>
            <person name="Kuo A."/>
            <person name="Thoen E."/>
            <person name="Andreopoulos B."/>
            <person name="Lu D."/>
            <person name="Skrede I."/>
            <person name="Drula E."/>
            <person name="Henrissat B."/>
            <person name="Morin E."/>
            <person name="Kohler A."/>
            <person name="Barry K."/>
            <person name="LaButti K."/>
            <person name="Morin E."/>
            <person name="Salamov A."/>
            <person name="Lipzen A."/>
            <person name="Mereny Z."/>
            <person name="Hegedus B."/>
            <person name="Baldrian P."/>
            <person name="Stursova M."/>
            <person name="Weitz H."/>
            <person name="Taylor A."/>
            <person name="Grigoriev I.V."/>
            <person name="Nagy L.G."/>
            <person name="Martin F."/>
            <person name="Kauserud H."/>
        </authorList>
    </citation>
    <scope>NUCLEOTIDE SEQUENCE</scope>
    <source>
        <strain evidence="2">CBHHK188m</strain>
    </source>
</reference>
<protein>
    <submittedName>
        <fullName evidence="2">Uncharacterized protein</fullName>
    </submittedName>
</protein>
<feature type="compositionally biased region" description="Acidic residues" evidence="1">
    <location>
        <begin position="68"/>
        <end position="93"/>
    </location>
</feature>
<name>A0AAD7JNS0_9AGAR</name>
<gene>
    <name evidence="2" type="ORF">DFH07DRAFT_954570</name>
</gene>
<dbReference type="EMBL" id="JARJLG010000027">
    <property type="protein sequence ID" value="KAJ7768679.1"/>
    <property type="molecule type" value="Genomic_DNA"/>
</dbReference>
<sequence>MPRKQASVLIPESSWIGFGAGGTLDEAYKDWKKMGKKEFMEMYGNDVLEYYDILSQEEINALPKSNAEDDEEEVEIDLEDTEDKMEVEETLGS</sequence>
<evidence type="ECO:0000313" key="3">
    <source>
        <dbReference type="Proteomes" id="UP001215280"/>
    </source>
</evidence>
<dbReference type="AlphaFoldDB" id="A0AAD7JNS0"/>
<keyword evidence="3" id="KW-1185">Reference proteome</keyword>
<feature type="region of interest" description="Disordered" evidence="1">
    <location>
        <begin position="62"/>
        <end position="93"/>
    </location>
</feature>